<dbReference type="OrthoDB" id="2122982at2759"/>
<feature type="domain" description="ZZ-type" evidence="8">
    <location>
        <begin position="237"/>
        <end position="289"/>
    </location>
</feature>
<reference evidence="10" key="1">
    <citation type="journal article" date="2020" name="Stud. Mycol.">
        <title>101 Dothideomycetes genomes: a test case for predicting lifestyles and emergence of pathogens.</title>
        <authorList>
            <person name="Haridas S."/>
            <person name="Albert R."/>
            <person name="Binder M."/>
            <person name="Bloem J."/>
            <person name="Labutti K."/>
            <person name="Salamov A."/>
            <person name="Andreopoulos B."/>
            <person name="Baker S."/>
            <person name="Barry K."/>
            <person name="Bills G."/>
            <person name="Bluhm B."/>
            <person name="Cannon C."/>
            <person name="Castanera R."/>
            <person name="Culley D."/>
            <person name="Daum C."/>
            <person name="Ezra D."/>
            <person name="Gonzalez J."/>
            <person name="Henrissat B."/>
            <person name="Kuo A."/>
            <person name="Liang C."/>
            <person name="Lipzen A."/>
            <person name="Lutzoni F."/>
            <person name="Magnuson J."/>
            <person name="Mondo S."/>
            <person name="Nolan M."/>
            <person name="Ohm R."/>
            <person name="Pangilinan J."/>
            <person name="Park H.-J."/>
            <person name="Ramirez L."/>
            <person name="Alfaro M."/>
            <person name="Sun H."/>
            <person name="Tritt A."/>
            <person name="Yoshinaga Y."/>
            <person name="Zwiers L.-H."/>
            <person name="Turgeon B."/>
            <person name="Goodwin S."/>
            <person name="Spatafora J."/>
            <person name="Crous P."/>
            <person name="Grigoriev I."/>
        </authorList>
    </citation>
    <scope>NUCLEOTIDE SEQUENCE</scope>
    <source>
        <strain evidence="10">CBS 116005</strain>
    </source>
</reference>
<dbReference type="EMBL" id="ML995829">
    <property type="protein sequence ID" value="KAF2769943.1"/>
    <property type="molecule type" value="Genomic_DNA"/>
</dbReference>
<feature type="domain" description="EF-hand" evidence="9">
    <location>
        <begin position="414"/>
        <end position="449"/>
    </location>
</feature>
<keyword evidence="11" id="KW-1185">Reference proteome</keyword>
<dbReference type="InterPro" id="IPR002048">
    <property type="entry name" value="EF_hand_dom"/>
</dbReference>
<keyword evidence="3" id="KW-0862">Zinc</keyword>
<keyword evidence="7" id="KW-0472">Membrane</keyword>
<dbReference type="PROSITE" id="PS01357">
    <property type="entry name" value="ZF_ZZ_1"/>
    <property type="match status" value="1"/>
</dbReference>
<dbReference type="AlphaFoldDB" id="A0A6G1LAI1"/>
<evidence type="ECO:0008006" key="12">
    <source>
        <dbReference type="Google" id="ProtNLM"/>
    </source>
</evidence>
<dbReference type="Gene3D" id="3.30.60.90">
    <property type="match status" value="1"/>
</dbReference>
<evidence type="ECO:0000256" key="1">
    <source>
        <dbReference type="ARBA" id="ARBA00022723"/>
    </source>
</evidence>
<dbReference type="CDD" id="cd02340">
    <property type="entry name" value="ZZ_NBR1_like"/>
    <property type="match status" value="1"/>
</dbReference>
<evidence type="ECO:0000313" key="10">
    <source>
        <dbReference type="EMBL" id="KAF2769943.1"/>
    </source>
</evidence>
<dbReference type="PROSITE" id="PS50135">
    <property type="entry name" value="ZF_ZZ_2"/>
    <property type="match status" value="1"/>
</dbReference>
<keyword evidence="7" id="KW-1133">Transmembrane helix</keyword>
<dbReference type="GO" id="GO:0008270">
    <property type="term" value="F:zinc ion binding"/>
    <property type="evidence" value="ECO:0007669"/>
    <property type="project" value="UniProtKB-KW"/>
</dbReference>
<sequence>MAEQSILTRFRPAALTVAGIAAAYGIYLIYSTQSSPAARTTLHRSNAVHRARGERSRPSIELGAPDTEAPLGRLTIRHGNNVLVTNLAQLRFPSIEQITTTFGPQFAARVYSESVAIGLNAILLSSLRARSTESRQMIARIGLDGLPEAVVARDEELCRAILVDAMPHVTESLIEEALQCMYGAGAAAGGHEIHSTAPEIAETEYTSSSPGPMPDQGIKSLLYYIAEEDSRREAYEHRGITCEECGEFPIRGVRWNCLNCPDYDLCTTCEAHSLHERTHVFVKIKTPLPLMSQPSHARTLYYPSNPPAVSQESLDGGTKKRLAQQYRFAEHRLDALYDQFICVANVQWDNDPAKVKVAIDMRAFAKAVIPTSWNAHSALNVVADAMFTFYDTNKDGLIGLVEFVDGMAYLRGSQRFSPLSRALNCFDIDDDGFVDRADIMRILKAKTLLDRQMTRDAVVRDVPEKTEAGLNTLGSSQPISSIFHEEEIPQGEERETTDKRPNRYGDMEPIPGAKAILDAADPWPPQEFRHRRIRFADRIPPNERLRNLSSRFEEMLHSPLNEDRRAGADTEASRREPVSILLAASDQNGTEIETSALSVEGDAGVLSDALARFAEAGLNQLLDPMFEFKERQFEEAKASREDRKRWRPEIDEYVKEKKAFQEELRSLSHIDPLLATAVNLNGELSRKRRPSRQAERASEPAFRGEIVPTDAETLTRREREIAERPLEELLRATGYSIIDAIETGPRHATIVDEMYVPSAMASCSTWLSDPTLPQNRPDSVLPLENQTPSKHRMDEYLQHDVIEVEAEQRGGPGRFTLDELESILVADRTQSLRGLLVGWLELASF</sequence>
<keyword evidence="1" id="KW-0479">Metal-binding</keyword>
<dbReference type="InterPro" id="IPR018247">
    <property type="entry name" value="EF_Hand_1_Ca_BS"/>
</dbReference>
<dbReference type="PROSITE" id="PS00018">
    <property type="entry name" value="EF_HAND_1"/>
    <property type="match status" value="2"/>
</dbReference>
<evidence type="ECO:0000259" key="9">
    <source>
        <dbReference type="PROSITE" id="PS50222"/>
    </source>
</evidence>
<evidence type="ECO:0000256" key="5">
    <source>
        <dbReference type="PROSITE-ProRule" id="PRU00228"/>
    </source>
</evidence>
<keyword evidence="4" id="KW-0106">Calcium</keyword>
<dbReference type="Pfam" id="PF00569">
    <property type="entry name" value="ZZ"/>
    <property type="match status" value="1"/>
</dbReference>
<dbReference type="InterPro" id="IPR000433">
    <property type="entry name" value="Znf_ZZ"/>
</dbReference>
<dbReference type="InterPro" id="IPR011992">
    <property type="entry name" value="EF-hand-dom_pair"/>
</dbReference>
<protein>
    <recommendedName>
        <fullName evidence="12">EF-hand</fullName>
    </recommendedName>
</protein>
<dbReference type="SUPFAM" id="SSF57850">
    <property type="entry name" value="RING/U-box"/>
    <property type="match status" value="1"/>
</dbReference>
<evidence type="ECO:0000256" key="7">
    <source>
        <dbReference type="SAM" id="Phobius"/>
    </source>
</evidence>
<feature type="region of interest" description="Disordered" evidence="6">
    <location>
        <begin position="483"/>
        <end position="504"/>
    </location>
</feature>
<dbReference type="InterPro" id="IPR052260">
    <property type="entry name" value="Autophagy_Rcpt_SigReg"/>
</dbReference>
<dbReference type="SMART" id="SM00291">
    <property type="entry name" value="ZnF_ZZ"/>
    <property type="match status" value="1"/>
</dbReference>
<evidence type="ECO:0000313" key="11">
    <source>
        <dbReference type="Proteomes" id="UP000799436"/>
    </source>
</evidence>
<dbReference type="SUPFAM" id="SSF47473">
    <property type="entry name" value="EF-hand"/>
    <property type="match status" value="1"/>
</dbReference>
<dbReference type="SMART" id="SM00054">
    <property type="entry name" value="EFh"/>
    <property type="match status" value="2"/>
</dbReference>
<dbReference type="Gene3D" id="1.10.238.10">
    <property type="entry name" value="EF-hand"/>
    <property type="match status" value="1"/>
</dbReference>
<accession>A0A6G1LAI1</accession>
<dbReference type="InterPro" id="IPR043145">
    <property type="entry name" value="Znf_ZZ_sf"/>
</dbReference>
<name>A0A6G1LAI1_9PEZI</name>
<gene>
    <name evidence="10" type="ORF">EJ03DRAFT_82205</name>
</gene>
<evidence type="ECO:0000259" key="8">
    <source>
        <dbReference type="PROSITE" id="PS50135"/>
    </source>
</evidence>
<feature type="transmembrane region" description="Helical" evidence="7">
    <location>
        <begin position="12"/>
        <end position="30"/>
    </location>
</feature>
<dbReference type="GO" id="GO:0005509">
    <property type="term" value="F:calcium ion binding"/>
    <property type="evidence" value="ECO:0007669"/>
    <property type="project" value="InterPro"/>
</dbReference>
<feature type="domain" description="EF-hand" evidence="9">
    <location>
        <begin position="378"/>
        <end position="413"/>
    </location>
</feature>
<dbReference type="Proteomes" id="UP000799436">
    <property type="component" value="Unassembled WGS sequence"/>
</dbReference>
<evidence type="ECO:0000256" key="2">
    <source>
        <dbReference type="ARBA" id="ARBA00022771"/>
    </source>
</evidence>
<proteinExistence type="predicted"/>
<keyword evidence="2 5" id="KW-0863">Zinc-finger</keyword>
<organism evidence="10 11">
    <name type="scientific">Teratosphaeria nubilosa</name>
    <dbReference type="NCBI Taxonomy" id="161662"/>
    <lineage>
        <taxon>Eukaryota</taxon>
        <taxon>Fungi</taxon>
        <taxon>Dikarya</taxon>
        <taxon>Ascomycota</taxon>
        <taxon>Pezizomycotina</taxon>
        <taxon>Dothideomycetes</taxon>
        <taxon>Dothideomycetidae</taxon>
        <taxon>Mycosphaerellales</taxon>
        <taxon>Teratosphaeriaceae</taxon>
        <taxon>Teratosphaeria</taxon>
    </lineage>
</organism>
<evidence type="ECO:0000256" key="3">
    <source>
        <dbReference type="ARBA" id="ARBA00022833"/>
    </source>
</evidence>
<dbReference type="PROSITE" id="PS50222">
    <property type="entry name" value="EF_HAND_2"/>
    <property type="match status" value="2"/>
</dbReference>
<keyword evidence="7" id="KW-0812">Transmembrane</keyword>
<evidence type="ECO:0000256" key="4">
    <source>
        <dbReference type="ARBA" id="ARBA00022837"/>
    </source>
</evidence>
<dbReference type="PANTHER" id="PTHR15090">
    <property type="entry name" value="SEQUESTOSOME 1-RELATED"/>
    <property type="match status" value="1"/>
</dbReference>
<evidence type="ECO:0000256" key="6">
    <source>
        <dbReference type="SAM" id="MobiDB-lite"/>
    </source>
</evidence>